<dbReference type="AlphaFoldDB" id="A0A176WTG0"/>
<keyword evidence="6" id="KW-0028">Amino-acid biosynthesis</keyword>
<proteinExistence type="inferred from homology"/>
<keyword evidence="10" id="KW-0496">Mitochondrion</keyword>
<comment type="catalytic activity">
    <reaction evidence="12">
        <text>O-succinyl-L-serine + hydrogen sulfide = L-cysteine + succinate</text>
        <dbReference type="Rhea" id="RHEA:53816"/>
        <dbReference type="ChEBI" id="CHEBI:29919"/>
        <dbReference type="ChEBI" id="CHEBI:30031"/>
        <dbReference type="ChEBI" id="CHEBI:35235"/>
        <dbReference type="ChEBI" id="CHEBI:136856"/>
    </reaction>
</comment>
<dbReference type="InterPro" id="IPR001926">
    <property type="entry name" value="TrpB-like_PALP"/>
</dbReference>
<evidence type="ECO:0000256" key="1">
    <source>
        <dbReference type="ARBA" id="ARBA00001933"/>
    </source>
</evidence>
<dbReference type="GO" id="GO:0004124">
    <property type="term" value="F:cysteine synthase activity"/>
    <property type="evidence" value="ECO:0007669"/>
    <property type="project" value="UniProtKB-EC"/>
</dbReference>
<dbReference type="InterPro" id="IPR001216">
    <property type="entry name" value="P-phosphate_BS"/>
</dbReference>
<dbReference type="Pfam" id="PF00291">
    <property type="entry name" value="PALP"/>
    <property type="match status" value="1"/>
</dbReference>
<evidence type="ECO:0000313" key="20">
    <source>
        <dbReference type="Proteomes" id="UP000077202"/>
    </source>
</evidence>
<dbReference type="Proteomes" id="UP000077202">
    <property type="component" value="Unassembled WGS sequence"/>
</dbReference>
<protein>
    <recommendedName>
        <fullName evidence="14">Cysteine synthase 1</fullName>
        <ecNumber evidence="5">2.5.1.47</ecNumber>
    </recommendedName>
    <alternativeName>
        <fullName evidence="15">O-acetylserine (thiol)-lyase 1</fullName>
    </alternativeName>
    <alternativeName>
        <fullName evidence="16">O-acetylserine sulfhydrylase 1</fullName>
    </alternativeName>
    <alternativeName>
        <fullName evidence="17">O-succinylserine sulfhydrylase</fullName>
    </alternativeName>
</protein>
<dbReference type="InterPro" id="IPR050214">
    <property type="entry name" value="Cys_Synth/Cystath_Beta-Synth"/>
</dbReference>
<organism evidence="19 20">
    <name type="scientific">Marchantia polymorpha subsp. ruderalis</name>
    <dbReference type="NCBI Taxonomy" id="1480154"/>
    <lineage>
        <taxon>Eukaryota</taxon>
        <taxon>Viridiplantae</taxon>
        <taxon>Streptophyta</taxon>
        <taxon>Embryophyta</taxon>
        <taxon>Marchantiophyta</taxon>
        <taxon>Marchantiopsida</taxon>
        <taxon>Marchantiidae</taxon>
        <taxon>Marchantiales</taxon>
        <taxon>Marchantiaceae</taxon>
        <taxon>Marchantia</taxon>
    </lineage>
</organism>
<dbReference type="EC" id="2.5.1.47" evidence="5"/>
<evidence type="ECO:0000256" key="4">
    <source>
        <dbReference type="ARBA" id="ARBA00007103"/>
    </source>
</evidence>
<comment type="cofactor">
    <cofactor evidence="1">
        <name>pyridoxal 5'-phosphate</name>
        <dbReference type="ChEBI" id="CHEBI:597326"/>
    </cofactor>
</comment>
<comment type="caution">
    <text evidence="19">The sequence shown here is derived from an EMBL/GenBank/DDBJ whole genome shotgun (WGS) entry which is preliminary data.</text>
</comment>
<comment type="subcellular location">
    <subcellularLocation>
        <location evidence="2">Mitochondrion</location>
    </subcellularLocation>
</comment>
<evidence type="ECO:0000256" key="17">
    <source>
        <dbReference type="ARBA" id="ARBA00081847"/>
    </source>
</evidence>
<evidence type="ECO:0000256" key="12">
    <source>
        <dbReference type="ARBA" id="ARBA00050981"/>
    </source>
</evidence>
<evidence type="ECO:0000256" key="11">
    <source>
        <dbReference type="ARBA" id="ARBA00047931"/>
    </source>
</evidence>
<evidence type="ECO:0000256" key="3">
    <source>
        <dbReference type="ARBA" id="ARBA00004962"/>
    </source>
</evidence>
<keyword evidence="20" id="KW-1185">Reference proteome</keyword>
<feature type="domain" description="Tryptophan synthase beta chain-like PALP" evidence="18">
    <location>
        <begin position="60"/>
        <end position="364"/>
    </location>
</feature>
<dbReference type="GO" id="GO:0005739">
    <property type="term" value="C:mitochondrion"/>
    <property type="evidence" value="ECO:0007669"/>
    <property type="project" value="UniProtKB-SubCell"/>
</dbReference>
<keyword evidence="8" id="KW-0663">Pyridoxal phosphate</keyword>
<evidence type="ECO:0000256" key="2">
    <source>
        <dbReference type="ARBA" id="ARBA00004173"/>
    </source>
</evidence>
<evidence type="ECO:0000256" key="14">
    <source>
        <dbReference type="ARBA" id="ARBA00072087"/>
    </source>
</evidence>
<keyword evidence="7" id="KW-0808">Transferase</keyword>
<name>A0A176WTG0_MARPO</name>
<dbReference type="GO" id="GO:0006535">
    <property type="term" value="P:cysteine biosynthetic process from serine"/>
    <property type="evidence" value="ECO:0007669"/>
    <property type="project" value="InterPro"/>
</dbReference>
<comment type="catalytic activity">
    <reaction evidence="11">
        <text>O-acetyl-L-serine + hydrogen sulfide = L-cysteine + acetate</text>
        <dbReference type="Rhea" id="RHEA:14829"/>
        <dbReference type="ChEBI" id="CHEBI:29919"/>
        <dbReference type="ChEBI" id="CHEBI:30089"/>
        <dbReference type="ChEBI" id="CHEBI:35235"/>
        <dbReference type="ChEBI" id="CHEBI:58340"/>
        <dbReference type="EC" id="2.5.1.47"/>
    </reaction>
</comment>
<evidence type="ECO:0000259" key="18">
    <source>
        <dbReference type="Pfam" id="PF00291"/>
    </source>
</evidence>
<dbReference type="PANTHER" id="PTHR10314">
    <property type="entry name" value="CYSTATHIONINE BETA-SYNTHASE"/>
    <property type="match status" value="1"/>
</dbReference>
<evidence type="ECO:0000313" key="19">
    <source>
        <dbReference type="EMBL" id="OAE35881.1"/>
    </source>
</evidence>
<dbReference type="InterPro" id="IPR036052">
    <property type="entry name" value="TrpB-like_PALP_sf"/>
</dbReference>
<gene>
    <name evidence="19" type="ORF">AXG93_3562s1020</name>
</gene>
<dbReference type="PROSITE" id="PS00901">
    <property type="entry name" value="CYS_SYNTHASE"/>
    <property type="match status" value="1"/>
</dbReference>
<dbReference type="SUPFAM" id="SSF53686">
    <property type="entry name" value="Tryptophan synthase beta subunit-like PLP-dependent enzymes"/>
    <property type="match status" value="1"/>
</dbReference>
<dbReference type="EMBL" id="LVLJ01000052">
    <property type="protein sequence ID" value="OAE35881.1"/>
    <property type="molecule type" value="Genomic_DNA"/>
</dbReference>
<sequence>METLVARHSQFFSGIVPRSFASVAQGRRHARYVSRVRTKATSARSSLGNFAAVRQGFIDSVGNTPLIRLNKVSQATGCEIYGKAEFLNPGGSVKDRAALYIIKDAEERGLLRPGGVIVEGTAGNTGIGLALVANAKGYKTVIVIPDTQSQEKKDMLRIAGATLIEVPAVPYKNLNNYVKYSGRLAESIAKTHPGGAIWGNQFDNTANRKAHYETTGPEIWAQTGGKVDGFVCAIGTGGTLAGVGQYLKEKNPAVRIGMADPMGAAMYSYYATGVLQSSGSSISEGIGQGRVTANLQGWGVPTREGGSVDFWCQVSDEEALPLIYDLLKEEGLCMGGSTGINIGGAVKLAQELGPGHTIVTVLCDLGTRYQGKIFNVDFLKSKGLPYPQWMEAGYLNPRFCTKQQAGPGTPETATTGKLGLGNRNRKKDFSSSAFSVLELYFNLLN</sequence>
<keyword evidence="9" id="KW-0809">Transit peptide</keyword>
<dbReference type="FunFam" id="3.40.50.1100:FF:000049">
    <property type="entry name" value="Cysteine synthase, putative"/>
    <property type="match status" value="1"/>
</dbReference>
<accession>A0A176WTG0</accession>
<dbReference type="Gene3D" id="3.40.50.1100">
    <property type="match status" value="2"/>
</dbReference>
<dbReference type="NCBIfam" id="NF007989">
    <property type="entry name" value="PRK10717.1"/>
    <property type="match status" value="1"/>
</dbReference>
<evidence type="ECO:0000256" key="15">
    <source>
        <dbReference type="ARBA" id="ARBA00078262"/>
    </source>
</evidence>
<evidence type="ECO:0000256" key="7">
    <source>
        <dbReference type="ARBA" id="ARBA00022679"/>
    </source>
</evidence>
<comment type="function">
    <text evidence="13">Catalyzes the conversion of O-succinyl-L-serine into cysteine, the last step in the cysteine biosynthesis pathway. Can also use O-acetyl-L-serine.</text>
</comment>
<reference evidence="19" key="1">
    <citation type="submission" date="2016-03" db="EMBL/GenBank/DDBJ databases">
        <title>Mechanisms controlling the formation of the plant cell surface in tip-growing cells are functionally conserved among land plants.</title>
        <authorList>
            <person name="Honkanen S."/>
            <person name="Jones V.A."/>
            <person name="Morieri G."/>
            <person name="Champion C."/>
            <person name="Hetherington A.J."/>
            <person name="Kelly S."/>
            <person name="Saint-Marcoux D."/>
            <person name="Proust H."/>
            <person name="Prescott H."/>
            <person name="Dolan L."/>
        </authorList>
    </citation>
    <scope>NUCLEOTIDE SEQUENCE [LARGE SCALE GENOMIC DNA]</scope>
    <source>
        <tissue evidence="19">Whole gametophyte</tissue>
    </source>
</reference>
<evidence type="ECO:0000256" key="6">
    <source>
        <dbReference type="ARBA" id="ARBA00022605"/>
    </source>
</evidence>
<evidence type="ECO:0000256" key="16">
    <source>
        <dbReference type="ARBA" id="ARBA00079147"/>
    </source>
</evidence>
<dbReference type="FunFam" id="3.40.50.1100:FF:000011">
    <property type="entry name" value="Cysteine synthase (o-acetylserine)"/>
    <property type="match status" value="1"/>
</dbReference>
<evidence type="ECO:0000256" key="5">
    <source>
        <dbReference type="ARBA" id="ARBA00012681"/>
    </source>
</evidence>
<evidence type="ECO:0000256" key="13">
    <source>
        <dbReference type="ARBA" id="ARBA00058228"/>
    </source>
</evidence>
<comment type="pathway">
    <text evidence="3">Amino-acid biosynthesis; L-cysteine biosynthesis; L-cysteine from L-serine: step 2/2.</text>
</comment>
<comment type="similarity">
    <text evidence="4">Belongs to the cysteine synthase/cystathionine beta-synthase family.</text>
</comment>
<evidence type="ECO:0000256" key="9">
    <source>
        <dbReference type="ARBA" id="ARBA00022946"/>
    </source>
</evidence>
<evidence type="ECO:0000256" key="8">
    <source>
        <dbReference type="ARBA" id="ARBA00022898"/>
    </source>
</evidence>
<dbReference type="CDD" id="cd01561">
    <property type="entry name" value="CBS_like"/>
    <property type="match status" value="1"/>
</dbReference>
<evidence type="ECO:0000256" key="10">
    <source>
        <dbReference type="ARBA" id="ARBA00023128"/>
    </source>
</evidence>